<evidence type="ECO:0000313" key="1">
    <source>
        <dbReference type="EMBL" id="EAC5550813.1"/>
    </source>
</evidence>
<comment type="caution">
    <text evidence="1">The sequence shown here is derived from an EMBL/GenBank/DDBJ whole genome shotgun (WGS) entry which is preliminary data.</text>
</comment>
<gene>
    <name evidence="1" type="ORF">ARY78_10265</name>
</gene>
<protein>
    <submittedName>
        <fullName evidence="1">Uncharacterized protein</fullName>
    </submittedName>
</protein>
<sequence>MNKRILTYHLKNGEAIKTTIDHHSLEIVKDNFSGKLIDVKYNYFDAKSPRIYALDLSQVMYITVEVEECES</sequence>
<name>A0A9P1WVG0_LISMN</name>
<accession>A0A9P1WVG0</accession>
<dbReference type="AlphaFoldDB" id="A0A9P1WVG0"/>
<proteinExistence type="predicted"/>
<evidence type="ECO:0000313" key="2">
    <source>
        <dbReference type="Proteomes" id="UP000365297"/>
    </source>
</evidence>
<organism evidence="1 2">
    <name type="scientific">Listeria monocytogenes</name>
    <dbReference type="NCBI Taxonomy" id="1639"/>
    <lineage>
        <taxon>Bacteria</taxon>
        <taxon>Bacillati</taxon>
        <taxon>Bacillota</taxon>
        <taxon>Bacilli</taxon>
        <taxon>Bacillales</taxon>
        <taxon>Listeriaceae</taxon>
        <taxon>Listeria</taxon>
    </lineage>
</organism>
<reference evidence="1 2" key="1">
    <citation type="submission" date="2018-06" db="EMBL/GenBank/DDBJ databases">
        <authorList>
            <consortium name="GenomeTrakr: Next Generation Sequencing Network for Food Pathogen Tracability"/>
        </authorList>
    </citation>
    <scope>NUCLEOTIDE SEQUENCE [LARGE SCALE GENOMIC DNA]</scope>
    <source>
        <strain evidence="1 2">FDA00007096</strain>
    </source>
</reference>
<dbReference type="EMBL" id="AAAIXK010000005">
    <property type="protein sequence ID" value="EAC5550813.1"/>
    <property type="molecule type" value="Genomic_DNA"/>
</dbReference>
<dbReference type="Proteomes" id="UP000365297">
    <property type="component" value="Unassembled WGS sequence"/>
</dbReference>